<dbReference type="InParanoid" id="A0A804HXZ8"/>
<protein>
    <submittedName>
        <fullName evidence="1">Uncharacterized protein</fullName>
    </submittedName>
</protein>
<organism evidence="1 2">
    <name type="scientific">Musa acuminata subsp. malaccensis</name>
    <name type="common">Wild banana</name>
    <name type="synonym">Musa malaccensis</name>
    <dbReference type="NCBI Taxonomy" id="214687"/>
    <lineage>
        <taxon>Eukaryota</taxon>
        <taxon>Viridiplantae</taxon>
        <taxon>Streptophyta</taxon>
        <taxon>Embryophyta</taxon>
        <taxon>Tracheophyta</taxon>
        <taxon>Spermatophyta</taxon>
        <taxon>Magnoliopsida</taxon>
        <taxon>Liliopsida</taxon>
        <taxon>Zingiberales</taxon>
        <taxon>Musaceae</taxon>
        <taxon>Musa</taxon>
    </lineage>
</organism>
<dbReference type="EnsemblPlants" id="Ma02_t01000.1">
    <property type="protein sequence ID" value="Ma02_p01000.1"/>
    <property type="gene ID" value="Ma02_g01000"/>
</dbReference>
<sequence length="31" mass="3417">MTVIKIAQSQGSISFFSTISTIQNIDHAQHI</sequence>
<dbReference type="AlphaFoldDB" id="A0A804HXZ8"/>
<accession>A0A804HXZ8</accession>
<evidence type="ECO:0000313" key="2">
    <source>
        <dbReference type="Proteomes" id="UP000012960"/>
    </source>
</evidence>
<keyword evidence="2" id="KW-1185">Reference proteome</keyword>
<dbReference type="Proteomes" id="UP000012960">
    <property type="component" value="Unplaced"/>
</dbReference>
<dbReference type="Gramene" id="Ma02_t01000.1">
    <property type="protein sequence ID" value="Ma02_p01000.1"/>
    <property type="gene ID" value="Ma02_g01000"/>
</dbReference>
<evidence type="ECO:0000313" key="1">
    <source>
        <dbReference type="EnsemblPlants" id="Ma02_p01000.1"/>
    </source>
</evidence>
<reference evidence="1" key="1">
    <citation type="submission" date="2021-05" db="UniProtKB">
        <authorList>
            <consortium name="EnsemblPlants"/>
        </authorList>
    </citation>
    <scope>IDENTIFICATION</scope>
    <source>
        <strain evidence="1">subsp. malaccensis</strain>
    </source>
</reference>
<proteinExistence type="predicted"/>
<name>A0A804HXZ8_MUSAM</name>